<dbReference type="RefSeq" id="WP_091814688.1">
    <property type="nucleotide sequence ID" value="NZ_FOCW01000001.1"/>
</dbReference>
<dbReference type="InterPro" id="IPR037021">
    <property type="entry name" value="RnfH_sf"/>
</dbReference>
<proteinExistence type="inferred from homology"/>
<evidence type="ECO:0000313" key="3">
    <source>
        <dbReference type="EMBL" id="SEN30824.1"/>
    </source>
</evidence>
<reference evidence="3 4" key="1">
    <citation type="submission" date="2016-10" db="EMBL/GenBank/DDBJ databases">
        <authorList>
            <person name="de Groot N.N."/>
        </authorList>
    </citation>
    <scope>NUCLEOTIDE SEQUENCE [LARGE SCALE GENOMIC DNA]</scope>
    <source>
        <strain evidence="3 4">DSM 15123</strain>
    </source>
</reference>
<dbReference type="Gene3D" id="3.10.20.280">
    <property type="entry name" value="RnfH-like"/>
    <property type="match status" value="1"/>
</dbReference>
<organism evidence="3 4">
    <name type="scientific">Brachymonas denitrificans DSM 15123</name>
    <dbReference type="NCBI Taxonomy" id="1121117"/>
    <lineage>
        <taxon>Bacteria</taxon>
        <taxon>Pseudomonadati</taxon>
        <taxon>Pseudomonadota</taxon>
        <taxon>Betaproteobacteria</taxon>
        <taxon>Burkholderiales</taxon>
        <taxon>Comamonadaceae</taxon>
        <taxon>Brachymonas</taxon>
    </lineage>
</organism>
<dbReference type="PANTHER" id="PTHR37483">
    <property type="entry name" value="UPF0125 PROTEIN RATB"/>
    <property type="match status" value="1"/>
</dbReference>
<evidence type="ECO:0000313" key="4">
    <source>
        <dbReference type="Proteomes" id="UP000199531"/>
    </source>
</evidence>
<dbReference type="Proteomes" id="UP000199531">
    <property type="component" value="Unassembled WGS sequence"/>
</dbReference>
<dbReference type="SUPFAM" id="SSF54285">
    <property type="entry name" value="MoaD/ThiS"/>
    <property type="match status" value="1"/>
</dbReference>
<comment type="similarity">
    <text evidence="1 2">Belongs to the UPF0125 (RnfH) family.</text>
</comment>
<dbReference type="InterPro" id="IPR005346">
    <property type="entry name" value="RnfH"/>
</dbReference>
<dbReference type="AlphaFoldDB" id="A0A1H8FH46"/>
<dbReference type="Pfam" id="PF03658">
    <property type="entry name" value="Ub-RnfH"/>
    <property type="match status" value="1"/>
</dbReference>
<dbReference type="InterPro" id="IPR016155">
    <property type="entry name" value="Mopterin_synth/thiamin_S_b"/>
</dbReference>
<name>A0A1H8FH46_9BURK</name>
<accession>A0A1H8FH46</accession>
<dbReference type="PANTHER" id="PTHR37483:SF1">
    <property type="entry name" value="UPF0125 PROTEIN RATB"/>
    <property type="match status" value="1"/>
</dbReference>
<dbReference type="STRING" id="1121117.SAMN02745977_01050"/>
<keyword evidence="4" id="KW-1185">Reference proteome</keyword>
<dbReference type="HAMAP" id="MF_00460">
    <property type="entry name" value="UPF0125_RnfH"/>
    <property type="match status" value="1"/>
</dbReference>
<evidence type="ECO:0000256" key="1">
    <source>
        <dbReference type="ARBA" id="ARBA00010645"/>
    </source>
</evidence>
<sequence>MAETGCIPVELAYAPAPRSVISQHADLPAGSTVREALALWQHAEVQAWLAADGADETLQCGIWGRKVALDHVLRAQDRVELYRMLQVDPKVARRERFASQGARTAGLFARRRAGAKPGY</sequence>
<gene>
    <name evidence="3" type="ORF">SAMN02745977_01050</name>
</gene>
<protein>
    <recommendedName>
        <fullName evidence="2">UPF0125 protein SAMN02745977_01050</fullName>
    </recommendedName>
</protein>
<evidence type="ECO:0000256" key="2">
    <source>
        <dbReference type="HAMAP-Rule" id="MF_00460"/>
    </source>
</evidence>
<dbReference type="EMBL" id="FOCW01000001">
    <property type="protein sequence ID" value="SEN30824.1"/>
    <property type="molecule type" value="Genomic_DNA"/>
</dbReference>
<dbReference type="OrthoDB" id="9796575at2"/>